<dbReference type="InterPro" id="IPR000719">
    <property type="entry name" value="Prot_kinase_dom"/>
</dbReference>
<dbReference type="SMART" id="SM00220">
    <property type="entry name" value="S_TKc"/>
    <property type="match status" value="1"/>
</dbReference>
<keyword evidence="1" id="KW-0723">Serine/threonine-protein kinase</keyword>
<organism evidence="7 8">
    <name type="scientific">Heterodera schachtii</name>
    <name type="common">Sugarbeet cyst nematode worm</name>
    <name type="synonym">Tylenchus schachtii</name>
    <dbReference type="NCBI Taxonomy" id="97005"/>
    <lineage>
        <taxon>Eukaryota</taxon>
        <taxon>Metazoa</taxon>
        <taxon>Ecdysozoa</taxon>
        <taxon>Nematoda</taxon>
        <taxon>Chromadorea</taxon>
        <taxon>Rhabditida</taxon>
        <taxon>Tylenchina</taxon>
        <taxon>Tylenchomorpha</taxon>
        <taxon>Tylenchoidea</taxon>
        <taxon>Heteroderidae</taxon>
        <taxon>Heteroderinae</taxon>
        <taxon>Heterodera</taxon>
    </lineage>
</organism>
<accession>A0ABD2K7M1</accession>
<dbReference type="PANTHER" id="PTHR24056">
    <property type="entry name" value="CELL DIVISION PROTEIN KINASE"/>
    <property type="match status" value="1"/>
</dbReference>
<keyword evidence="8" id="KW-1185">Reference proteome</keyword>
<evidence type="ECO:0000256" key="4">
    <source>
        <dbReference type="ARBA" id="ARBA00022777"/>
    </source>
</evidence>
<proteinExistence type="predicted"/>
<dbReference type="Gene3D" id="1.10.510.10">
    <property type="entry name" value="Transferase(Phosphotransferase) domain 1"/>
    <property type="match status" value="2"/>
</dbReference>
<evidence type="ECO:0000256" key="3">
    <source>
        <dbReference type="ARBA" id="ARBA00022741"/>
    </source>
</evidence>
<evidence type="ECO:0000256" key="1">
    <source>
        <dbReference type="ARBA" id="ARBA00022527"/>
    </source>
</evidence>
<evidence type="ECO:0000256" key="2">
    <source>
        <dbReference type="ARBA" id="ARBA00022679"/>
    </source>
</evidence>
<keyword evidence="2" id="KW-0808">Transferase</keyword>
<evidence type="ECO:0000259" key="6">
    <source>
        <dbReference type="PROSITE" id="PS50011"/>
    </source>
</evidence>
<reference evidence="7 8" key="1">
    <citation type="submission" date="2024-10" db="EMBL/GenBank/DDBJ databases">
        <authorList>
            <person name="Kim D."/>
        </authorList>
    </citation>
    <scope>NUCLEOTIDE SEQUENCE [LARGE SCALE GENOMIC DNA]</scope>
    <source>
        <strain evidence="7">Taebaek</strain>
    </source>
</reference>
<protein>
    <recommendedName>
        <fullName evidence="6">Protein kinase domain-containing protein</fullName>
    </recommendedName>
</protein>
<keyword evidence="5" id="KW-0067">ATP-binding</keyword>
<evidence type="ECO:0000313" key="7">
    <source>
        <dbReference type="EMBL" id="KAL3098574.1"/>
    </source>
</evidence>
<dbReference type="Proteomes" id="UP001620645">
    <property type="component" value="Unassembled WGS sequence"/>
</dbReference>
<dbReference type="AlphaFoldDB" id="A0ABD2K7M1"/>
<dbReference type="GO" id="GO:0004693">
    <property type="term" value="F:cyclin-dependent protein serine/threonine kinase activity"/>
    <property type="evidence" value="ECO:0007669"/>
    <property type="project" value="UniProtKB-EC"/>
</dbReference>
<gene>
    <name evidence="7" type="ORF">niasHS_000111</name>
</gene>
<name>A0ABD2K7M1_HETSC</name>
<dbReference type="InterPro" id="IPR050108">
    <property type="entry name" value="CDK"/>
</dbReference>
<evidence type="ECO:0000313" key="8">
    <source>
        <dbReference type="Proteomes" id="UP001620645"/>
    </source>
</evidence>
<dbReference type="PROSITE" id="PS50011">
    <property type="entry name" value="PROTEIN_KINASE_DOM"/>
    <property type="match status" value="1"/>
</dbReference>
<comment type="caution">
    <text evidence="7">The sequence shown here is derived from an EMBL/GenBank/DDBJ whole genome shotgun (WGS) entry which is preliminary data.</text>
</comment>
<keyword evidence="3" id="KW-0547">Nucleotide-binding</keyword>
<sequence length="215" mass="24527">MFAESDELPSSSVREIAYLRALSLYDHIMQFHDMFTVQLGAKLQLCLIFELCETTLAKLIGTEELGREKIKNFLHQVGHQINSIGVPGREYSNDVVTFWYRAPELLLGSYKYAFGIDIWSVGCIFFEMIQRKPLFRKEQVEKQLRKIYNIMGSPDDMDQPLVRGELSNKLKGGVDVGIAGVQLLAKMLNVRPDERISARDALKEAYFQNAESDAQ</sequence>
<dbReference type="GO" id="GO:0005524">
    <property type="term" value="F:ATP binding"/>
    <property type="evidence" value="ECO:0007669"/>
    <property type="project" value="UniProtKB-KW"/>
</dbReference>
<dbReference type="Pfam" id="PF00069">
    <property type="entry name" value="Pkinase"/>
    <property type="match status" value="1"/>
</dbReference>
<evidence type="ECO:0000256" key="5">
    <source>
        <dbReference type="ARBA" id="ARBA00022840"/>
    </source>
</evidence>
<dbReference type="Gene3D" id="3.30.200.20">
    <property type="entry name" value="Phosphorylase Kinase, domain 1"/>
    <property type="match status" value="1"/>
</dbReference>
<dbReference type="SUPFAM" id="SSF56112">
    <property type="entry name" value="Protein kinase-like (PK-like)"/>
    <property type="match status" value="1"/>
</dbReference>
<keyword evidence="4" id="KW-0418">Kinase</keyword>
<dbReference type="EMBL" id="JBICCN010000045">
    <property type="protein sequence ID" value="KAL3098574.1"/>
    <property type="molecule type" value="Genomic_DNA"/>
</dbReference>
<feature type="domain" description="Protein kinase" evidence="6">
    <location>
        <begin position="1"/>
        <end position="207"/>
    </location>
</feature>
<dbReference type="InterPro" id="IPR011009">
    <property type="entry name" value="Kinase-like_dom_sf"/>
</dbReference>